<reference evidence="2" key="1">
    <citation type="submission" date="2014-09" db="EMBL/GenBank/DDBJ databases">
        <title>Genome sequence of the luminous mushroom Mycena chlorophos for searching fungal bioluminescence genes.</title>
        <authorList>
            <person name="Tanaka Y."/>
            <person name="Kasuga D."/>
            <person name="Oba Y."/>
            <person name="Hase S."/>
            <person name="Sato K."/>
            <person name="Oba Y."/>
            <person name="Sakakibara Y."/>
        </authorList>
    </citation>
    <scope>NUCLEOTIDE SEQUENCE</scope>
</reference>
<evidence type="ECO:0000313" key="3">
    <source>
        <dbReference type="Proteomes" id="UP000815677"/>
    </source>
</evidence>
<evidence type="ECO:0000313" key="2">
    <source>
        <dbReference type="EMBL" id="GAT50859.1"/>
    </source>
</evidence>
<protein>
    <submittedName>
        <fullName evidence="2">Uncharacterized protein</fullName>
    </submittedName>
</protein>
<name>A0ABQ0LJV9_MYCCL</name>
<dbReference type="EMBL" id="DF846694">
    <property type="protein sequence ID" value="GAT50859.1"/>
    <property type="molecule type" value="Genomic_DNA"/>
</dbReference>
<proteinExistence type="predicted"/>
<accession>A0ABQ0LJV9</accession>
<feature type="region of interest" description="Disordered" evidence="1">
    <location>
        <begin position="1"/>
        <end position="36"/>
    </location>
</feature>
<evidence type="ECO:0000256" key="1">
    <source>
        <dbReference type="SAM" id="MobiDB-lite"/>
    </source>
</evidence>
<dbReference type="Proteomes" id="UP000815677">
    <property type="component" value="Unassembled WGS sequence"/>
</dbReference>
<keyword evidence="3" id="KW-1185">Reference proteome</keyword>
<sequence>MTQDPFPPDTRYSPPSDPLRPRPEARPQPNEPTKVTEVHNHTHNHTQHVDTSAFARALENFVRSVNGCAFPQVVVVCRGERVAYGRDTLKNMGLSGAADVFARRFATDADYTYPPPEAQKKGWFGWSQGRKSPGVTLYARFCKSEGLLDDGRRMELASGSWSELMSNVSELEVILTRSPPDV</sequence>
<organism evidence="2 3">
    <name type="scientific">Mycena chlorophos</name>
    <name type="common">Agaric fungus</name>
    <name type="synonym">Agaricus chlorophos</name>
    <dbReference type="NCBI Taxonomy" id="658473"/>
    <lineage>
        <taxon>Eukaryota</taxon>
        <taxon>Fungi</taxon>
        <taxon>Dikarya</taxon>
        <taxon>Basidiomycota</taxon>
        <taxon>Agaricomycotina</taxon>
        <taxon>Agaricomycetes</taxon>
        <taxon>Agaricomycetidae</taxon>
        <taxon>Agaricales</taxon>
        <taxon>Marasmiineae</taxon>
        <taxon>Mycenaceae</taxon>
        <taxon>Mycena</taxon>
    </lineage>
</organism>
<gene>
    <name evidence="2" type="ORF">MCHLO_08052</name>
</gene>